<dbReference type="PROSITE" id="PS50250">
    <property type="entry name" value="PCI"/>
    <property type="match status" value="1"/>
</dbReference>
<dbReference type="Pfam" id="PF01399">
    <property type="entry name" value="PCI"/>
    <property type="match status" value="1"/>
</dbReference>
<evidence type="ECO:0000256" key="4">
    <source>
        <dbReference type="ARBA" id="ARBA00022490"/>
    </source>
</evidence>
<evidence type="ECO:0000313" key="9">
    <source>
        <dbReference type="Ensembl" id="ENSPKIP00000035609.1"/>
    </source>
</evidence>
<evidence type="ECO:0000259" key="8">
    <source>
        <dbReference type="PROSITE" id="PS50250"/>
    </source>
</evidence>
<dbReference type="AlphaFoldDB" id="A0A3B3SY76"/>
<dbReference type="STRING" id="1676925.ENSPKIP00000035609"/>
<feature type="domain" description="PCI" evidence="8">
    <location>
        <begin position="1"/>
        <end position="158"/>
    </location>
</feature>
<evidence type="ECO:0000256" key="3">
    <source>
        <dbReference type="ARBA" id="ARBA00008482"/>
    </source>
</evidence>
<reference evidence="9" key="2">
    <citation type="submission" date="2025-09" db="UniProtKB">
        <authorList>
            <consortium name="Ensembl"/>
        </authorList>
    </citation>
    <scope>IDENTIFICATION</scope>
</reference>
<comment type="subcellular location">
    <subcellularLocation>
        <location evidence="2">Cytoplasm</location>
    </subcellularLocation>
    <subcellularLocation>
        <location evidence="1">Nucleus</location>
    </subcellularLocation>
</comment>
<evidence type="ECO:0000313" key="10">
    <source>
        <dbReference type="Proteomes" id="UP000261540"/>
    </source>
</evidence>
<dbReference type="PANTHER" id="PTHR15350:SF5">
    <property type="entry name" value="COP9 SIGNALOSOME COMPLEX SUBUNIT 7"/>
    <property type="match status" value="1"/>
</dbReference>
<keyword evidence="6" id="KW-0539">Nucleus</keyword>
<name>A0A3B3SY76_9TELE</name>
<evidence type="ECO:0000256" key="2">
    <source>
        <dbReference type="ARBA" id="ARBA00004496"/>
    </source>
</evidence>
<organism evidence="9 10">
    <name type="scientific">Paramormyrops kingsleyae</name>
    <dbReference type="NCBI Taxonomy" id="1676925"/>
    <lineage>
        <taxon>Eukaryota</taxon>
        <taxon>Metazoa</taxon>
        <taxon>Chordata</taxon>
        <taxon>Craniata</taxon>
        <taxon>Vertebrata</taxon>
        <taxon>Euteleostomi</taxon>
        <taxon>Actinopterygii</taxon>
        <taxon>Neopterygii</taxon>
        <taxon>Teleostei</taxon>
        <taxon>Osteoglossocephala</taxon>
        <taxon>Osteoglossomorpha</taxon>
        <taxon>Osteoglossiformes</taxon>
        <taxon>Mormyridae</taxon>
        <taxon>Paramormyrops</taxon>
    </lineage>
</organism>
<sequence>MAGEQKRNSTLEPFILLAKNTKGAALIALINQLLEAPGVYVYGEFLDLPHVQEVSKGPNKEYSQLLNIFAYGTYLDYKENEVSLPPLTDLQKNKLRQLTFVSLAGSVQCIPYSMLLQDLELRSLRQLEDLFIDAVYADVIRGKLDQRRQLLELEACIARDVRPREMGHIARTLQEWCRSCWSVMSAVELQVDRVGQFRARRLQSSAAHEG</sequence>
<proteinExistence type="inferred from homology"/>
<reference evidence="9" key="1">
    <citation type="submission" date="2025-08" db="UniProtKB">
        <authorList>
            <consortium name="Ensembl"/>
        </authorList>
    </citation>
    <scope>IDENTIFICATION</scope>
</reference>
<protein>
    <submittedName>
        <fullName evidence="9">COP9 signalosome subunit 7B</fullName>
    </submittedName>
</protein>
<dbReference type="PANTHER" id="PTHR15350">
    <property type="entry name" value="COP9 SIGNALOSOME COMPLEX SUBUNIT 7/DENDRITIC CELL PROTEIN GA17"/>
    <property type="match status" value="1"/>
</dbReference>
<dbReference type="Pfam" id="PF18392">
    <property type="entry name" value="CSN7a_helixI"/>
    <property type="match status" value="1"/>
</dbReference>
<comment type="similarity">
    <text evidence="3">Belongs to the CSN7/EIF3M family. CSN7 subfamily.</text>
</comment>
<evidence type="ECO:0000256" key="5">
    <source>
        <dbReference type="ARBA" id="ARBA00022790"/>
    </source>
</evidence>
<dbReference type="GeneTree" id="ENSGT00940000157155"/>
<dbReference type="InterPro" id="IPR041481">
    <property type="entry name" value="CSN7_helixI"/>
</dbReference>
<evidence type="ECO:0000256" key="1">
    <source>
        <dbReference type="ARBA" id="ARBA00004123"/>
    </source>
</evidence>
<evidence type="ECO:0000256" key="6">
    <source>
        <dbReference type="ARBA" id="ARBA00023242"/>
    </source>
</evidence>
<dbReference type="InterPro" id="IPR045237">
    <property type="entry name" value="COPS7/eIF3m"/>
</dbReference>
<evidence type="ECO:0000256" key="7">
    <source>
        <dbReference type="ARBA" id="ARBA00025037"/>
    </source>
</evidence>
<dbReference type="Ensembl" id="ENSPKIT00000016542.1">
    <property type="protein sequence ID" value="ENSPKIP00000035609.1"/>
    <property type="gene ID" value="ENSPKIG00000014503.1"/>
</dbReference>
<keyword evidence="4" id="KW-0963">Cytoplasm</keyword>
<keyword evidence="5" id="KW-0736">Signalosome</keyword>
<dbReference type="GO" id="GO:0005737">
    <property type="term" value="C:cytoplasm"/>
    <property type="evidence" value="ECO:0007669"/>
    <property type="project" value="UniProtKB-SubCell"/>
</dbReference>
<dbReference type="SMART" id="SM00088">
    <property type="entry name" value="PINT"/>
    <property type="match status" value="1"/>
</dbReference>
<dbReference type="GO" id="GO:0008180">
    <property type="term" value="C:COP9 signalosome"/>
    <property type="evidence" value="ECO:0007669"/>
    <property type="project" value="UniProtKB-KW"/>
</dbReference>
<comment type="function">
    <text evidence="7">Component of the COP9 signalosome complex (CSN), a complex involved in various cellular and developmental processes. The CSN complex is an essential regulator of the ubiquitin (Ubl) conjugation pathway by mediating the deneddylation of the cullin subunits of SCF-type E3 ligase complexes, leading to decrease the Ubl ligase activity of SCF-type complexes such as SCF, CSA or DDB2. The complex is also involved in phosphorylation of p53/TP53, JUN, I-kappa-B-alpha/NFKBIA, ITPK1 and IRF8/ICSBP, possibly via its association with CK2 and PKD kinases. CSN-dependent phosphorylation of TP53 and JUN promotes and protects degradation by the Ubl system, respectively.</text>
</comment>
<dbReference type="Pfam" id="PF22061">
    <property type="entry name" value="CSN7_HB_subdom"/>
    <property type="match status" value="1"/>
</dbReference>
<dbReference type="GO" id="GO:0010387">
    <property type="term" value="P:COP9 signalosome assembly"/>
    <property type="evidence" value="ECO:0007669"/>
    <property type="project" value="InterPro"/>
</dbReference>
<dbReference type="InterPro" id="IPR000717">
    <property type="entry name" value="PCI_dom"/>
</dbReference>
<keyword evidence="10" id="KW-1185">Reference proteome</keyword>
<dbReference type="Proteomes" id="UP000261540">
    <property type="component" value="Unplaced"/>
</dbReference>
<accession>A0A3B3SY76</accession>